<feature type="compositionally biased region" description="Basic and acidic residues" evidence="2">
    <location>
        <begin position="463"/>
        <end position="487"/>
    </location>
</feature>
<feature type="compositionally biased region" description="Polar residues" evidence="2">
    <location>
        <begin position="531"/>
        <end position="556"/>
    </location>
</feature>
<feature type="region of interest" description="Disordered" evidence="2">
    <location>
        <begin position="459"/>
        <end position="494"/>
    </location>
</feature>
<organism evidence="5 6">
    <name type="scientific">Vreelandella nanhaiensis</name>
    <dbReference type="NCBI Taxonomy" id="1258546"/>
    <lineage>
        <taxon>Bacteria</taxon>
        <taxon>Pseudomonadati</taxon>
        <taxon>Pseudomonadota</taxon>
        <taxon>Gammaproteobacteria</taxon>
        <taxon>Oceanospirillales</taxon>
        <taxon>Halomonadaceae</taxon>
        <taxon>Vreelandella</taxon>
    </lineage>
</organism>
<keyword evidence="3" id="KW-0732">Signal</keyword>
<dbReference type="PROSITE" id="PS51782">
    <property type="entry name" value="LYSM"/>
    <property type="match status" value="1"/>
</dbReference>
<comment type="caution">
    <text evidence="5">The sequence shown here is derived from an EMBL/GenBank/DDBJ whole genome shotgun (WGS) entry which is preliminary data.</text>
</comment>
<name>A0A3S0W758_9GAMM</name>
<dbReference type="RefSeq" id="WP_127062647.1">
    <property type="nucleotide sequence ID" value="NZ_RZHF01000016.1"/>
</dbReference>
<keyword evidence="6" id="KW-1185">Reference proteome</keyword>
<feature type="signal peptide" evidence="3">
    <location>
        <begin position="1"/>
        <end position="29"/>
    </location>
</feature>
<dbReference type="CDD" id="cd00118">
    <property type="entry name" value="LysM"/>
    <property type="match status" value="1"/>
</dbReference>
<dbReference type="InterPro" id="IPR020012">
    <property type="entry name" value="LysM_FimV"/>
</dbReference>
<proteinExistence type="predicted"/>
<dbReference type="InterPro" id="IPR018392">
    <property type="entry name" value="LysM"/>
</dbReference>
<protein>
    <submittedName>
        <fullName evidence="5">LysM peptidoglycan-binding domain-containing protein</fullName>
    </submittedName>
</protein>
<evidence type="ECO:0000256" key="1">
    <source>
        <dbReference type="SAM" id="Coils"/>
    </source>
</evidence>
<evidence type="ECO:0000313" key="6">
    <source>
        <dbReference type="Proteomes" id="UP000287023"/>
    </source>
</evidence>
<dbReference type="InterPro" id="IPR036779">
    <property type="entry name" value="LysM_dom_sf"/>
</dbReference>
<accession>A0A3S0W758</accession>
<gene>
    <name evidence="5" type="ORF">ELY38_12685</name>
</gene>
<keyword evidence="1" id="KW-0175">Coiled coil</keyword>
<dbReference type="NCBIfam" id="TIGR03505">
    <property type="entry name" value="FimV_core"/>
    <property type="match status" value="1"/>
</dbReference>
<evidence type="ECO:0000313" key="5">
    <source>
        <dbReference type="EMBL" id="RUR30533.1"/>
    </source>
</evidence>
<dbReference type="EMBL" id="RZHF01000016">
    <property type="protein sequence ID" value="RUR30533.1"/>
    <property type="molecule type" value="Genomic_DNA"/>
</dbReference>
<feature type="region of interest" description="Disordered" evidence="2">
    <location>
        <begin position="530"/>
        <end position="556"/>
    </location>
</feature>
<evidence type="ECO:0000259" key="4">
    <source>
        <dbReference type="PROSITE" id="PS51782"/>
    </source>
</evidence>
<feature type="coiled-coil region" evidence="1">
    <location>
        <begin position="294"/>
        <end position="335"/>
    </location>
</feature>
<dbReference type="Gene3D" id="3.10.350.10">
    <property type="entry name" value="LysM domain"/>
    <property type="match status" value="1"/>
</dbReference>
<dbReference type="InterPro" id="IPR057840">
    <property type="entry name" value="FimV_N"/>
</dbReference>
<dbReference type="Pfam" id="PF25800">
    <property type="entry name" value="FimV_N"/>
    <property type="match status" value="1"/>
</dbReference>
<dbReference type="AlphaFoldDB" id="A0A3S0W758"/>
<dbReference type="Proteomes" id="UP000287023">
    <property type="component" value="Unassembled WGS sequence"/>
</dbReference>
<feature type="chain" id="PRO_5018668656" evidence="3">
    <location>
        <begin position="30"/>
        <end position="572"/>
    </location>
</feature>
<feature type="domain" description="LysM" evidence="4">
    <location>
        <begin position="173"/>
        <end position="228"/>
    </location>
</feature>
<dbReference type="OrthoDB" id="5298707at2"/>
<reference evidence="5 6" key="1">
    <citation type="submission" date="2018-12" db="EMBL/GenBank/DDBJ databases">
        <title>three novel Halomonas strain isolated from plants.</title>
        <authorList>
            <person name="Sun C."/>
        </authorList>
    </citation>
    <scope>NUCLEOTIDE SEQUENCE [LARGE SCALE GENOMIC DNA]</scope>
    <source>
        <strain evidence="5 6">JCM 18142</strain>
    </source>
</reference>
<sequence>MFRKKLSLQIACKPLTLLGLGAASFCTLAVELGPASVTSPLQAPLAATIPLLDSEAYSLDELEVAIGKEPAFAAAGLEWMPEIDNVHTELQEQQGVRQVVVRSPQPISAPWLDLLLTVEYPEGQLTHPVTLLFDPSDYALGAASQATASSAHIETSSNSVLVSENLNTINGAKNVEVLKGDTLWQIALRSKPDHISVPQMMLALAEANPSIFPAGDINSLRAGQTLNVPHASQLNGRTRTDAAQAVQAMVAHGQHHTAQPAPELVKEAGDQVETRVAPVAVPQSTQGTEQGNAIAELAAQLNESQANWQQAQVEREQLRLELEGLRESVSALKERMSELQPALPDAIAPASAGLPVETAHIDQHGAHPSELLTGLERYQWPLISLALVLLLAGLIWRRKQREGEEHGHKQYCEDISLAGPAPFRSDVVSSGKQDFQAQSENIPLSCVDKTSIRYTFSGQAAQADKEGDRKITSGDAEIKQSSERADLSRSQAAGLTGQRLEPLVAEKQHINNDVPPTGYRLEVNDAVDSSGFVSANSTPSAPSVGNNTPNKTQQAQWKIEEVAFKPSGRDNS</sequence>
<evidence type="ECO:0000256" key="3">
    <source>
        <dbReference type="SAM" id="SignalP"/>
    </source>
</evidence>
<evidence type="ECO:0000256" key="2">
    <source>
        <dbReference type="SAM" id="MobiDB-lite"/>
    </source>
</evidence>